<evidence type="ECO:0000313" key="2">
    <source>
        <dbReference type="Proteomes" id="UP001163324"/>
    </source>
</evidence>
<evidence type="ECO:0000313" key="1">
    <source>
        <dbReference type="EMBL" id="KAI9898870.1"/>
    </source>
</evidence>
<name>A0ACC0UY94_9HYPO</name>
<sequence length="400" mass="42812">MFVRVQSIHRVASKTTLVNKRLVTRPRTQTTAWAASILAVRPLRCSSNQAVTPSLVVPSPTTSPVSSSIPHKATTYVRPTKGILSKLPPAWVPFAELSRIEKPGGLYGFYMAYLIGLGYGACLVTPAVPPTRLAEIAAVLLVYNVFLRGAACTVNDVLDRHVDRLVARCRNRPVARGAVTPAGGYAWYAAQTVGAAAAIACLPSPMLALAYAVPIQLSVSLYPLGKRFTDFPQLILSAPIAGGVLMAAASLGLDPFFSAATGFLFMSHYIWTTIFDYVNACQDTEDDVKAGVRSMAVRYRDTTAFISVLGAAQVGCLVATGVMAGFSPVYMTIAAGGNALWLAVMAKTVKRSRPDICAWWFSWGGLLVSGTTATALFAEYYGRRVESGEKEQKEEGQSAE</sequence>
<protein>
    <submittedName>
        <fullName evidence="1">Uncharacterized protein</fullName>
    </submittedName>
</protein>
<dbReference type="Proteomes" id="UP001163324">
    <property type="component" value="Chromosome 5"/>
</dbReference>
<comment type="caution">
    <text evidence="1">The sequence shown here is derived from an EMBL/GenBank/DDBJ whole genome shotgun (WGS) entry which is preliminary data.</text>
</comment>
<keyword evidence="2" id="KW-1185">Reference proteome</keyword>
<reference evidence="1" key="1">
    <citation type="submission" date="2022-10" db="EMBL/GenBank/DDBJ databases">
        <title>Complete Genome of Trichothecium roseum strain YXFP-22015, a Plant Pathogen Isolated from Citrus.</title>
        <authorList>
            <person name="Wang Y."/>
            <person name="Zhu L."/>
        </authorList>
    </citation>
    <scope>NUCLEOTIDE SEQUENCE</scope>
    <source>
        <strain evidence="1">YXFP-22015</strain>
    </source>
</reference>
<dbReference type="EMBL" id="CM047944">
    <property type="protein sequence ID" value="KAI9898870.1"/>
    <property type="molecule type" value="Genomic_DNA"/>
</dbReference>
<gene>
    <name evidence="1" type="ORF">N3K66_005331</name>
</gene>
<organism evidence="1 2">
    <name type="scientific">Trichothecium roseum</name>
    <dbReference type="NCBI Taxonomy" id="47278"/>
    <lineage>
        <taxon>Eukaryota</taxon>
        <taxon>Fungi</taxon>
        <taxon>Dikarya</taxon>
        <taxon>Ascomycota</taxon>
        <taxon>Pezizomycotina</taxon>
        <taxon>Sordariomycetes</taxon>
        <taxon>Hypocreomycetidae</taxon>
        <taxon>Hypocreales</taxon>
        <taxon>Hypocreales incertae sedis</taxon>
        <taxon>Trichothecium</taxon>
    </lineage>
</organism>
<proteinExistence type="predicted"/>
<accession>A0ACC0UY94</accession>